<keyword evidence="3" id="KW-1185">Reference proteome</keyword>
<accession>A0ABT6FSJ3</accession>
<evidence type="ECO:0000313" key="3">
    <source>
        <dbReference type="Proteomes" id="UP001153642"/>
    </source>
</evidence>
<keyword evidence="1" id="KW-0812">Transmembrane</keyword>
<sequence length="152" mass="17633">MDAFIGISIIAFLTFFFLKWILKKLKVGSKNSRNSTAIFSALIASPFIYFGIIFLWMFSASYYPSEEFYKKEWDTNVEERYKMSKHIIESQMLIGKTKAEIIVLLGKEFYIYNENHIAYTLGFVPGLFNIDPDVLDVIFKNGKVIEVAQHES</sequence>
<protein>
    <submittedName>
        <fullName evidence="2">Uncharacterized protein</fullName>
    </submittedName>
</protein>
<dbReference type="EMBL" id="JAPMUA010000003">
    <property type="protein sequence ID" value="MDG3586231.1"/>
    <property type="molecule type" value="Genomic_DNA"/>
</dbReference>
<name>A0ABT6FSJ3_9FLAO</name>
<feature type="transmembrane region" description="Helical" evidence="1">
    <location>
        <begin position="6"/>
        <end position="22"/>
    </location>
</feature>
<proteinExistence type="predicted"/>
<dbReference type="RefSeq" id="WP_277899862.1">
    <property type="nucleotide sequence ID" value="NZ_JAPMUA010000003.1"/>
</dbReference>
<keyword evidence="1" id="KW-1133">Transmembrane helix</keyword>
<reference evidence="2" key="1">
    <citation type="submission" date="2022-11" db="EMBL/GenBank/DDBJ databases">
        <title>High-quality draft genome sequence of Galbibacter sp. strain CMA-7.</title>
        <authorList>
            <person name="Wei L."/>
            <person name="Dong C."/>
            <person name="Shao Z."/>
        </authorList>
    </citation>
    <scope>NUCLEOTIDE SEQUENCE</scope>
    <source>
        <strain evidence="2">CMA-7</strain>
    </source>
</reference>
<organism evidence="2 3">
    <name type="scientific">Galbibacter pacificus</name>
    <dbReference type="NCBI Taxonomy" id="2996052"/>
    <lineage>
        <taxon>Bacteria</taxon>
        <taxon>Pseudomonadati</taxon>
        <taxon>Bacteroidota</taxon>
        <taxon>Flavobacteriia</taxon>
        <taxon>Flavobacteriales</taxon>
        <taxon>Flavobacteriaceae</taxon>
        <taxon>Galbibacter</taxon>
    </lineage>
</organism>
<feature type="transmembrane region" description="Helical" evidence="1">
    <location>
        <begin position="34"/>
        <end position="58"/>
    </location>
</feature>
<keyword evidence="1" id="KW-0472">Membrane</keyword>
<gene>
    <name evidence="2" type="ORF">OSR52_10150</name>
</gene>
<evidence type="ECO:0000313" key="2">
    <source>
        <dbReference type="EMBL" id="MDG3586231.1"/>
    </source>
</evidence>
<comment type="caution">
    <text evidence="2">The sequence shown here is derived from an EMBL/GenBank/DDBJ whole genome shotgun (WGS) entry which is preliminary data.</text>
</comment>
<dbReference type="Proteomes" id="UP001153642">
    <property type="component" value="Unassembled WGS sequence"/>
</dbReference>
<evidence type="ECO:0000256" key="1">
    <source>
        <dbReference type="SAM" id="Phobius"/>
    </source>
</evidence>